<gene>
    <name evidence="1" type="ORF">CQU01_22660</name>
</gene>
<proteinExistence type="predicted"/>
<accession>A0A511V2B7</accession>
<reference evidence="1 2" key="1">
    <citation type="submission" date="2019-07" db="EMBL/GenBank/DDBJ databases">
        <title>Whole genome shotgun sequence of Cerasibacillus quisquiliarum NBRC 102429.</title>
        <authorList>
            <person name="Hosoyama A."/>
            <person name="Uohara A."/>
            <person name="Ohji S."/>
            <person name="Ichikawa N."/>
        </authorList>
    </citation>
    <scope>NUCLEOTIDE SEQUENCE [LARGE SCALE GENOMIC DNA]</scope>
    <source>
        <strain evidence="1 2">NBRC 102429</strain>
    </source>
</reference>
<dbReference type="AlphaFoldDB" id="A0A511V2B7"/>
<sequence length="58" mass="6653">MIKSFRNFLNSVIDRALALVKNVDLTGKTLDDKVETSIEIEITKSNQEKVRAERTLFL</sequence>
<evidence type="ECO:0000313" key="1">
    <source>
        <dbReference type="EMBL" id="GEN32028.1"/>
    </source>
</evidence>
<comment type="caution">
    <text evidence="1">The sequence shown here is derived from an EMBL/GenBank/DDBJ whole genome shotgun (WGS) entry which is preliminary data.</text>
</comment>
<organism evidence="1 2">
    <name type="scientific">Cerasibacillus quisquiliarum</name>
    <dbReference type="NCBI Taxonomy" id="227865"/>
    <lineage>
        <taxon>Bacteria</taxon>
        <taxon>Bacillati</taxon>
        <taxon>Bacillota</taxon>
        <taxon>Bacilli</taxon>
        <taxon>Bacillales</taxon>
        <taxon>Bacillaceae</taxon>
        <taxon>Cerasibacillus</taxon>
    </lineage>
</organism>
<keyword evidence="2" id="KW-1185">Reference proteome</keyword>
<dbReference type="Proteomes" id="UP000321491">
    <property type="component" value="Unassembled WGS sequence"/>
</dbReference>
<dbReference type="EMBL" id="BJXW01000026">
    <property type="protein sequence ID" value="GEN32028.1"/>
    <property type="molecule type" value="Genomic_DNA"/>
</dbReference>
<name>A0A511V2B7_9BACI</name>
<protein>
    <submittedName>
        <fullName evidence="1">Uncharacterized protein</fullName>
    </submittedName>
</protein>
<evidence type="ECO:0000313" key="2">
    <source>
        <dbReference type="Proteomes" id="UP000321491"/>
    </source>
</evidence>